<dbReference type="GO" id="GO:0042853">
    <property type="term" value="P:L-alanine catabolic process"/>
    <property type="evidence" value="ECO:0007669"/>
    <property type="project" value="UniProtKB-UniPathway"/>
</dbReference>
<dbReference type="Gene3D" id="3.90.1150.10">
    <property type="entry name" value="Aspartate Aminotransferase, domain 1"/>
    <property type="match status" value="1"/>
</dbReference>
<evidence type="ECO:0000256" key="4">
    <source>
        <dbReference type="ARBA" id="ARBA00022679"/>
    </source>
</evidence>
<dbReference type="Gene3D" id="1.10.287.1970">
    <property type="match status" value="1"/>
</dbReference>
<dbReference type="Gene3D" id="3.40.640.10">
    <property type="entry name" value="Type I PLP-dependent aspartate aminotransferase-like (Major domain)"/>
    <property type="match status" value="1"/>
</dbReference>
<dbReference type="AlphaFoldDB" id="A0A097ITZ9"/>
<evidence type="ECO:0000256" key="3">
    <source>
        <dbReference type="ARBA" id="ARBA00022576"/>
    </source>
</evidence>
<organism evidence="8">
    <name type="scientific">Gymnogongrus flabelliformis</name>
    <dbReference type="NCBI Taxonomy" id="38507"/>
    <lineage>
        <taxon>Eukaryota</taxon>
        <taxon>Rhodophyta</taxon>
        <taxon>Florideophyceae</taxon>
        <taxon>Rhodymeniophycidae</taxon>
        <taxon>Gigartinales</taxon>
        <taxon>Phyllophoraceae</taxon>
        <taxon>Gymnogongrus</taxon>
    </lineage>
</organism>
<keyword evidence="4" id="KW-0808">Transferase</keyword>
<evidence type="ECO:0000256" key="2">
    <source>
        <dbReference type="ARBA" id="ARBA00011738"/>
    </source>
</evidence>
<evidence type="ECO:0000259" key="7">
    <source>
        <dbReference type="Pfam" id="PF00155"/>
    </source>
</evidence>
<accession>A0A097ITZ9</accession>
<feature type="domain" description="Aminotransferase class I/classII large" evidence="7">
    <location>
        <begin position="98"/>
        <end position="475"/>
    </location>
</feature>
<dbReference type="Pfam" id="PF00155">
    <property type="entry name" value="Aminotran_1_2"/>
    <property type="match status" value="1"/>
</dbReference>
<name>A0A097ITZ9_9FLOR</name>
<dbReference type="InterPro" id="IPR015424">
    <property type="entry name" value="PyrdxlP-dep_Trfase"/>
</dbReference>
<keyword evidence="3" id="KW-0032">Aminotransferase</keyword>
<dbReference type="InterPro" id="IPR015421">
    <property type="entry name" value="PyrdxlP-dep_Trfase_major"/>
</dbReference>
<keyword evidence="5" id="KW-0663">Pyridoxal phosphate</keyword>
<evidence type="ECO:0000256" key="1">
    <source>
        <dbReference type="ARBA" id="ARBA00001933"/>
    </source>
</evidence>
<dbReference type="FunFam" id="3.90.1150.10:FF:000010">
    <property type="entry name" value="Alanine aminotransferase 2"/>
    <property type="match status" value="1"/>
</dbReference>
<comment type="similarity">
    <text evidence="6">Belongs to the class-I pyridoxal-phosphate-dependent aminotransferase family. Alanine aminotransferase subfamily.</text>
</comment>
<dbReference type="GO" id="GO:0004021">
    <property type="term" value="F:L-alanine:2-oxoglutarate aminotransferase activity"/>
    <property type="evidence" value="ECO:0007669"/>
    <property type="project" value="TreeGrafter"/>
</dbReference>
<dbReference type="SUPFAM" id="SSF53383">
    <property type="entry name" value="PLP-dependent transferases"/>
    <property type="match status" value="1"/>
</dbReference>
<comment type="subunit">
    <text evidence="2">Homodimer.</text>
</comment>
<reference evidence="8" key="1">
    <citation type="journal article" date="2014" name="PLoS ONE">
        <title>Phylogeny of c4-photosynthesis enzymes based on algal transcriptomic and genomic data supports an archaeal/proteobacterial origin and multiple duplication for most c4-related genes.</title>
        <authorList>
            <person name="Chi S."/>
            <person name="Wu S."/>
            <person name="Yu J."/>
            <person name="Wang X."/>
            <person name="Tang X."/>
            <person name="Liu T."/>
        </authorList>
    </citation>
    <scope>NUCLEOTIDE SEQUENCE</scope>
    <source>
        <strain evidence="8">CKXF-2002622</strain>
    </source>
</reference>
<dbReference type="CDD" id="cd00609">
    <property type="entry name" value="AAT_like"/>
    <property type="match status" value="1"/>
</dbReference>
<dbReference type="InterPro" id="IPR045088">
    <property type="entry name" value="ALAT1/2-like"/>
</dbReference>
<dbReference type="PANTHER" id="PTHR11751:SF29">
    <property type="entry name" value="ALANINE TRANSAMINASE"/>
    <property type="match status" value="1"/>
</dbReference>
<evidence type="ECO:0000313" key="8">
    <source>
        <dbReference type="EMBL" id="AIT69933.1"/>
    </source>
</evidence>
<proteinExistence type="evidence at transcript level"/>
<evidence type="ECO:0000256" key="5">
    <source>
        <dbReference type="ARBA" id="ARBA00022898"/>
    </source>
</evidence>
<dbReference type="UniPathway" id="UPA00528">
    <property type="reaction ID" value="UER00586"/>
</dbReference>
<dbReference type="GO" id="GO:0030170">
    <property type="term" value="F:pyridoxal phosphate binding"/>
    <property type="evidence" value="ECO:0007669"/>
    <property type="project" value="InterPro"/>
</dbReference>
<dbReference type="PANTHER" id="PTHR11751">
    <property type="entry name" value="ALANINE AMINOTRANSFERASE"/>
    <property type="match status" value="1"/>
</dbReference>
<evidence type="ECO:0000256" key="6">
    <source>
        <dbReference type="ARBA" id="ARBA00025785"/>
    </source>
</evidence>
<dbReference type="InterPro" id="IPR015422">
    <property type="entry name" value="PyrdxlP-dep_Trfase_small"/>
</dbReference>
<sequence length="489" mass="53403">MTSRTSVAAVPSVPRKVLTEGSGVNKSIAAIEYAVRGELVLRAEALAKQLPSVDLPFDKIVYCNIGNPQSVGQSPITFVRQVLAGVTCPSLLQPESGNVFPSDVVKRVTDVLAASHGVGAYSESKGIRFIRERVANALQARDDGVPANPDNIYLTNGASEAVKTILSMLVRDHNDGVLIPIPQYPLYSAAMTAFGGTQVGYYLDEENGWSLNMDELETRLSDARAKGITVRAIVIINPGNPTGQVLSRTNMEDVVAFCEREKLVILADEVYQKNVYIPEKPFISFKKVTHEMGADVELASFHSVSKGVMGECGLRGGYMEVVNMDRYIQELIYKVLSVSLCSNIIGQVAIDLMMTPPQPGEPSYELYNKEVDEIYGALKRKAIAMSDGLNTFEGVTCNRSEGAMYLFPRITIPPAAVKAAAARGMASADVLYCIEMLEATGICVVPGSGFLQKDGTYHFRTTFLPPEKEIRNVITSMRRFHEQFMAKYS</sequence>
<dbReference type="InterPro" id="IPR004839">
    <property type="entry name" value="Aminotransferase_I/II_large"/>
</dbReference>
<comment type="cofactor">
    <cofactor evidence="1">
        <name>pyridoxal 5'-phosphate</name>
        <dbReference type="ChEBI" id="CHEBI:597326"/>
    </cofactor>
</comment>
<dbReference type="FunFam" id="3.40.640.10:FF:000012">
    <property type="entry name" value="alanine aminotransferase 2"/>
    <property type="match status" value="1"/>
</dbReference>
<protein>
    <submittedName>
        <fullName evidence="8">Alanine transaminase</fullName>
    </submittedName>
</protein>
<gene>
    <name evidence="8" type="primary">alt</name>
</gene>
<dbReference type="EMBL" id="KM113730">
    <property type="protein sequence ID" value="AIT69933.1"/>
    <property type="molecule type" value="mRNA"/>
</dbReference>